<dbReference type="Proteomes" id="UP001059480">
    <property type="component" value="Unassembled WGS sequence"/>
</dbReference>
<dbReference type="InterPro" id="IPR029068">
    <property type="entry name" value="Glyas_Bleomycin-R_OHBP_Dase"/>
</dbReference>
<dbReference type="InterPro" id="IPR052537">
    <property type="entry name" value="Extradiol_RC_dioxygenase"/>
</dbReference>
<dbReference type="InterPro" id="IPR037523">
    <property type="entry name" value="VOC_core"/>
</dbReference>
<proteinExistence type="predicted"/>
<keyword evidence="3" id="KW-1185">Reference proteome</keyword>
<dbReference type="PANTHER" id="PTHR36110">
    <property type="entry name" value="RING-CLEAVING DIOXYGENASE MHQE-RELATED"/>
    <property type="match status" value="1"/>
</dbReference>
<dbReference type="SUPFAM" id="SSF54593">
    <property type="entry name" value="Glyoxalase/Bleomycin resistance protein/Dihydroxybiphenyl dioxygenase"/>
    <property type="match status" value="1"/>
</dbReference>
<feature type="domain" description="VOC" evidence="1">
    <location>
        <begin position="154"/>
        <end position="277"/>
    </location>
</feature>
<name>A0ABT1WKT4_9LACT</name>
<accession>A0ABT1WKT4</accession>
<protein>
    <submittedName>
        <fullName evidence="2">VOC family protein</fullName>
    </submittedName>
</protein>
<reference evidence="2" key="2">
    <citation type="journal article" date="2023" name="Curr. Microbiol.">
        <title>Granulicatella seriolae sp. nov., a Novel Facultative Anaerobe Isolated from Yellowtail Marine Fish.</title>
        <authorList>
            <person name="Lee M."/>
            <person name="Choi Y.J."/>
            <person name="Farooq A."/>
            <person name="Jeong J.B."/>
            <person name="Jung M.Y."/>
        </authorList>
    </citation>
    <scope>NUCLEOTIDE SEQUENCE</scope>
    <source>
        <strain evidence="2">S8</strain>
    </source>
</reference>
<evidence type="ECO:0000313" key="3">
    <source>
        <dbReference type="Proteomes" id="UP001059480"/>
    </source>
</evidence>
<reference evidence="2" key="3">
    <citation type="journal article" date="2023" name="Microbiol. Resour. Announc.">
        <title>Draft Genome Sequence of Granulicatella sp. Strain S8, Isolated from a Marine Fish, Seriola quinqueradiata.</title>
        <authorList>
            <person name="Lee M."/>
            <person name="Farooq A."/>
            <person name="Jeong J.B."/>
            <person name="Jung M.Y."/>
        </authorList>
    </citation>
    <scope>NUCLEOTIDE SEQUENCE</scope>
    <source>
        <strain evidence="2">S8</strain>
    </source>
</reference>
<dbReference type="PANTHER" id="PTHR36110:SF4">
    <property type="entry name" value="RING-CLEAVING DIOXYGENASE MHQA-RELATED"/>
    <property type="match status" value="1"/>
</dbReference>
<gene>
    <name evidence="2" type="ORF">NPA36_00825</name>
</gene>
<reference evidence="2" key="1">
    <citation type="submission" date="2022-07" db="EMBL/GenBank/DDBJ databases">
        <authorList>
            <person name="Jung M.-Y."/>
            <person name="Lee M."/>
        </authorList>
    </citation>
    <scope>NUCLEOTIDE SEQUENCE</scope>
    <source>
        <strain evidence="2">S8</strain>
    </source>
</reference>
<dbReference type="RefSeq" id="WP_256944220.1">
    <property type="nucleotide sequence ID" value="NZ_JANHNZ010000001.1"/>
</dbReference>
<organism evidence="2 3">
    <name type="scientific">Granulicatella seriolae</name>
    <dbReference type="NCBI Taxonomy" id="2967226"/>
    <lineage>
        <taxon>Bacteria</taxon>
        <taxon>Bacillati</taxon>
        <taxon>Bacillota</taxon>
        <taxon>Bacilli</taxon>
        <taxon>Lactobacillales</taxon>
        <taxon>Carnobacteriaceae</taxon>
        <taxon>Granulicatella</taxon>
    </lineage>
</organism>
<evidence type="ECO:0000259" key="1">
    <source>
        <dbReference type="PROSITE" id="PS51819"/>
    </source>
</evidence>
<evidence type="ECO:0000313" key="2">
    <source>
        <dbReference type="EMBL" id="MCQ9209110.1"/>
    </source>
</evidence>
<dbReference type="PROSITE" id="PS51819">
    <property type="entry name" value="VOC"/>
    <property type="match status" value="2"/>
</dbReference>
<dbReference type="EMBL" id="JANHNZ010000001">
    <property type="protein sequence ID" value="MCQ9209110.1"/>
    <property type="molecule type" value="Genomic_DNA"/>
</dbReference>
<dbReference type="InterPro" id="IPR004360">
    <property type="entry name" value="Glyas_Fos-R_dOase_dom"/>
</dbReference>
<feature type="domain" description="VOC" evidence="1">
    <location>
        <begin position="5"/>
        <end position="131"/>
    </location>
</feature>
<dbReference type="Gene3D" id="3.10.180.10">
    <property type="entry name" value="2,3-Dihydroxybiphenyl 1,2-Dioxygenase, domain 1"/>
    <property type="match status" value="2"/>
</dbReference>
<sequence>MGHTGIHHVSVIGGDGKEAYEFYHKILGLKLVMKTVNQDENNMYHLFFGDETGREGTEFTLFEMKGTPKNQFGTNAIERTMFLVKSREALDYWMERLDSFEVEHYGIEKYGKDTMLRFEDFDGQRLGFVYPDHELSDLNPYKAPDIPEEFLIQGIAQVHLRVRYPEATAYLLENYFQFEKGGTYNLLHLPVTCFKAPNNKFAQEIHVIEDKTSPIQRLGVGGIHHVAFGVTEMSDLYKLVDTLNEHNMVNSGIKNREFMQSVYFREPNYNLFEVATPIVKEEGMLPEQDLEWEQQPLFLPDFLEYKRESIEECLERGEETI</sequence>
<comment type="caution">
    <text evidence="2">The sequence shown here is derived from an EMBL/GenBank/DDBJ whole genome shotgun (WGS) entry which is preliminary data.</text>
</comment>
<dbReference type="Pfam" id="PF00903">
    <property type="entry name" value="Glyoxalase"/>
    <property type="match status" value="1"/>
</dbReference>